<protein>
    <submittedName>
        <fullName evidence="4">Efflux RND transporter periplasmic adaptor subunit</fullName>
    </submittedName>
</protein>
<proteinExistence type="inferred from homology"/>
<gene>
    <name evidence="4" type="ORF">QWY20_01570</name>
</gene>
<name>A0ABU7J278_9GAMM</name>
<comment type="similarity">
    <text evidence="1">Belongs to the membrane fusion protein (MFP) (TC 8.A.1) family.</text>
</comment>
<dbReference type="EMBL" id="JAUHLI010000001">
    <property type="protein sequence ID" value="MEE2000127.1"/>
    <property type="molecule type" value="Genomic_DNA"/>
</dbReference>
<evidence type="ECO:0000313" key="5">
    <source>
        <dbReference type="Proteomes" id="UP001336314"/>
    </source>
</evidence>
<dbReference type="InterPro" id="IPR006143">
    <property type="entry name" value="RND_pump_MFP"/>
</dbReference>
<dbReference type="PANTHER" id="PTHR30469:SF15">
    <property type="entry name" value="HLYD FAMILY OF SECRETION PROTEINS"/>
    <property type="match status" value="1"/>
</dbReference>
<dbReference type="Gene3D" id="1.10.287.470">
    <property type="entry name" value="Helix hairpin bin"/>
    <property type="match status" value="1"/>
</dbReference>
<accession>A0ABU7J278</accession>
<reference evidence="4 5" key="1">
    <citation type="submission" date="2023-07" db="EMBL/GenBank/DDBJ databases">
        <title>Alkalimonas sp., MEB108 novel, alkaliphilic bacterium isolated from Lonar Lake, India.</title>
        <authorList>
            <person name="Joshi A."/>
            <person name="Thite S."/>
        </authorList>
    </citation>
    <scope>NUCLEOTIDE SEQUENCE [LARGE SCALE GENOMIC DNA]</scope>
    <source>
        <strain evidence="4 5">MEB108</strain>
    </source>
</reference>
<dbReference type="NCBIfam" id="TIGR01730">
    <property type="entry name" value="RND_mfp"/>
    <property type="match status" value="1"/>
</dbReference>
<feature type="coiled-coil region" evidence="2">
    <location>
        <begin position="110"/>
        <end position="175"/>
    </location>
</feature>
<evidence type="ECO:0000256" key="1">
    <source>
        <dbReference type="ARBA" id="ARBA00009477"/>
    </source>
</evidence>
<dbReference type="InterPro" id="IPR058792">
    <property type="entry name" value="Beta-barrel_RND_2"/>
</dbReference>
<feature type="domain" description="CusB-like beta-barrel" evidence="3">
    <location>
        <begin position="225"/>
        <end position="292"/>
    </location>
</feature>
<organism evidence="4 5">
    <name type="scientific">Alkalimonas cellulosilytica</name>
    <dbReference type="NCBI Taxonomy" id="3058395"/>
    <lineage>
        <taxon>Bacteria</taxon>
        <taxon>Pseudomonadati</taxon>
        <taxon>Pseudomonadota</taxon>
        <taxon>Gammaproteobacteria</taxon>
        <taxon>Alkalimonas</taxon>
    </lineage>
</organism>
<dbReference type="PANTHER" id="PTHR30469">
    <property type="entry name" value="MULTIDRUG RESISTANCE PROTEIN MDTA"/>
    <property type="match status" value="1"/>
</dbReference>
<keyword evidence="2" id="KW-0175">Coiled coil</keyword>
<comment type="caution">
    <text evidence="4">The sequence shown here is derived from an EMBL/GenBank/DDBJ whole genome shotgun (WGS) entry which is preliminary data.</text>
</comment>
<dbReference type="Gene3D" id="2.40.50.100">
    <property type="match status" value="1"/>
</dbReference>
<keyword evidence="5" id="KW-1185">Reference proteome</keyword>
<dbReference type="Gene3D" id="2.40.420.20">
    <property type="match status" value="1"/>
</dbReference>
<dbReference type="Gene3D" id="2.40.30.170">
    <property type="match status" value="1"/>
</dbReference>
<sequence length="359" mass="39331">MKTTFLTPGRRFALAILAAILFLSLIFLWLAGAFVSKVAEEMRPLVQQAPSAALYTVTSQPLAEYRHFSGNLQARQQTALSARITARVAEVLVEAGDRVQAGDVLLRLDNDDLSARVRQQEQALASAQARANEARSQYQRTIALVEQGLLPAAQLDEVRSNRDTAEAELQRSRAALFEAQTSEGFSMIVAPYTGIVSQRLAYAGDTATPGALLLTLYAPDSLRFEAAISESVLGLLQFGQQLEVMLDASKQPLSAVVSEIEPAADTGSRSFRVRLDIDRTEGLYPGMFGRLAVPVGERDALLIPADFIEQRGQLYYVQVYTSASEERRLIRLGEQHRLQGHVMQEVVSGLSAGEQLIRP</sequence>
<dbReference type="Pfam" id="PF25954">
    <property type="entry name" value="Beta-barrel_RND_2"/>
    <property type="match status" value="1"/>
</dbReference>
<dbReference type="SUPFAM" id="SSF111369">
    <property type="entry name" value="HlyD-like secretion proteins"/>
    <property type="match status" value="1"/>
</dbReference>
<evidence type="ECO:0000313" key="4">
    <source>
        <dbReference type="EMBL" id="MEE2000127.1"/>
    </source>
</evidence>
<evidence type="ECO:0000256" key="2">
    <source>
        <dbReference type="SAM" id="Coils"/>
    </source>
</evidence>
<dbReference type="RefSeq" id="WP_330127280.1">
    <property type="nucleotide sequence ID" value="NZ_JAUHLI010000001.1"/>
</dbReference>
<dbReference type="Proteomes" id="UP001336314">
    <property type="component" value="Unassembled WGS sequence"/>
</dbReference>
<evidence type="ECO:0000259" key="3">
    <source>
        <dbReference type="Pfam" id="PF25954"/>
    </source>
</evidence>